<reference evidence="1 2" key="1">
    <citation type="journal article" date="2011" name="Proc. Natl. Acad. Sci. U.S.A.">
        <title>Evolutionary erosion of yeast sex chromosomes by mating-type switching accidents.</title>
        <authorList>
            <person name="Gordon J.L."/>
            <person name="Armisen D."/>
            <person name="Proux-Wera E."/>
            <person name="Oheigeartaigh S.S."/>
            <person name="Byrne K.P."/>
            <person name="Wolfe K.H."/>
        </authorList>
    </citation>
    <scope>NUCLEOTIDE SEQUENCE [LARGE SCALE GENOMIC DNA]</scope>
    <source>
        <strain evidence="2">ATCC 10662 / CBS 1146 / NBRC 0425 / NCYC 2629 / NRRL Y-866</strain>
    </source>
</reference>
<dbReference type="AlphaFoldDB" id="G8ZX22"/>
<evidence type="ECO:0000313" key="1">
    <source>
        <dbReference type="EMBL" id="CCE93166.1"/>
    </source>
</evidence>
<dbReference type="KEGG" id="tdl:TDEL_0F03550"/>
<dbReference type="InParanoid" id="G8ZX22"/>
<evidence type="ECO:0000313" key="2">
    <source>
        <dbReference type="Proteomes" id="UP000005627"/>
    </source>
</evidence>
<dbReference type="FunCoup" id="G8ZX22">
    <property type="interactions" value="45"/>
</dbReference>
<dbReference type="GeneID" id="11501761"/>
<protein>
    <submittedName>
        <fullName evidence="1">Uncharacterized protein</fullName>
    </submittedName>
</protein>
<dbReference type="EMBL" id="HE616747">
    <property type="protein sequence ID" value="CCE93166.1"/>
    <property type="molecule type" value="Genomic_DNA"/>
</dbReference>
<dbReference type="GO" id="GO:0090615">
    <property type="term" value="P:mitochondrial mRNA processing"/>
    <property type="evidence" value="ECO:0007669"/>
    <property type="project" value="EnsemblFungi"/>
</dbReference>
<dbReference type="HOGENOM" id="CLU_090748_0_0_1"/>
<dbReference type="eggNOG" id="ENOG502S6W5">
    <property type="taxonomic scope" value="Eukaryota"/>
</dbReference>
<dbReference type="OrthoDB" id="4038219at2759"/>
<dbReference type="Proteomes" id="UP000005627">
    <property type="component" value="Chromosome 6"/>
</dbReference>
<dbReference type="GO" id="GO:0000372">
    <property type="term" value="P:Group I intron splicing"/>
    <property type="evidence" value="ECO:0007669"/>
    <property type="project" value="EnsemblFungi"/>
</dbReference>
<gene>
    <name evidence="1" type="primary">TDEL0F03550</name>
    <name evidence="1" type="ORF">TDEL_0F03550</name>
</gene>
<accession>G8ZX22</accession>
<keyword evidence="2" id="KW-1185">Reference proteome</keyword>
<dbReference type="GO" id="GO:0005739">
    <property type="term" value="C:mitochondrion"/>
    <property type="evidence" value="ECO:0007669"/>
    <property type="project" value="GOC"/>
</dbReference>
<sequence>MSFKLQFLQTHCLIMKLILSHGPSTASNELLWNNHIISELSKICKVIYAKPTFTKLENTFTNRDARIDLVLSSSCIDRLSTVLFNIKGITMKKPPKIRNDLMCPAIEDIFTLEHNNEDLEELHSLLLWKWNRSKPNASYIASEPPVIIKPWIFNNRPVKKVVTSGNLLVALNAPNIMRRQYDLSDHRGSRFFQEGPLTKAHDHTARVYHPSGPISSEGYLKVKPVIYESLDSMPPRLQKWLHGAIDDTVKINQHEQERLDLMLHGFKGFT</sequence>
<organism evidence="1 2">
    <name type="scientific">Torulaspora delbrueckii</name>
    <name type="common">Yeast</name>
    <name type="synonym">Candida colliculosa</name>
    <dbReference type="NCBI Taxonomy" id="4950"/>
    <lineage>
        <taxon>Eukaryota</taxon>
        <taxon>Fungi</taxon>
        <taxon>Dikarya</taxon>
        <taxon>Ascomycota</taxon>
        <taxon>Saccharomycotina</taxon>
        <taxon>Saccharomycetes</taxon>
        <taxon>Saccharomycetales</taxon>
        <taxon>Saccharomycetaceae</taxon>
        <taxon>Torulaspora</taxon>
    </lineage>
</organism>
<name>G8ZX22_TORDE</name>
<dbReference type="RefSeq" id="XP_003682377.1">
    <property type="nucleotide sequence ID" value="XM_003682329.1"/>
</dbReference>
<proteinExistence type="predicted"/>